<dbReference type="EMBL" id="CP001331">
    <property type="protein sequence ID" value="ACO67111.1"/>
    <property type="molecule type" value="Genomic_DNA"/>
</dbReference>
<keyword evidence="4" id="KW-1185">Reference proteome</keyword>
<gene>
    <name evidence="3" type="ORF">MICPUN_109421</name>
</gene>
<dbReference type="InParanoid" id="C1EFM1"/>
<organism evidence="3 4">
    <name type="scientific">Micromonas commoda (strain RCC299 / NOUM17 / CCMP2709)</name>
    <name type="common">Picoplanktonic green alga</name>
    <dbReference type="NCBI Taxonomy" id="296587"/>
    <lineage>
        <taxon>Eukaryota</taxon>
        <taxon>Viridiplantae</taxon>
        <taxon>Chlorophyta</taxon>
        <taxon>Mamiellophyceae</taxon>
        <taxon>Mamiellales</taxon>
        <taxon>Mamiellaceae</taxon>
        <taxon>Micromonas</taxon>
    </lineage>
</organism>
<dbReference type="Pfam" id="PF09335">
    <property type="entry name" value="VTT_dom"/>
    <property type="match status" value="1"/>
</dbReference>
<evidence type="ECO:0000259" key="2">
    <source>
        <dbReference type="Pfam" id="PF09335"/>
    </source>
</evidence>
<evidence type="ECO:0000313" key="3">
    <source>
        <dbReference type="EMBL" id="ACO67111.1"/>
    </source>
</evidence>
<keyword evidence="1" id="KW-1133">Transmembrane helix</keyword>
<reference evidence="3 4" key="1">
    <citation type="journal article" date="2009" name="Science">
        <title>Green evolution and dynamic adaptations revealed by genomes of the marine picoeukaryotes Micromonas.</title>
        <authorList>
            <person name="Worden A.Z."/>
            <person name="Lee J.H."/>
            <person name="Mock T."/>
            <person name="Rouze P."/>
            <person name="Simmons M.P."/>
            <person name="Aerts A.L."/>
            <person name="Allen A.E."/>
            <person name="Cuvelier M.L."/>
            <person name="Derelle E."/>
            <person name="Everett M.V."/>
            <person name="Foulon E."/>
            <person name="Grimwood J."/>
            <person name="Gundlach H."/>
            <person name="Henrissat B."/>
            <person name="Napoli C."/>
            <person name="McDonald S.M."/>
            <person name="Parker M.S."/>
            <person name="Rombauts S."/>
            <person name="Salamov A."/>
            <person name="Von Dassow P."/>
            <person name="Badger J.H."/>
            <person name="Coutinho P.M."/>
            <person name="Demir E."/>
            <person name="Dubchak I."/>
            <person name="Gentemann C."/>
            <person name="Eikrem W."/>
            <person name="Gready J.E."/>
            <person name="John U."/>
            <person name="Lanier W."/>
            <person name="Lindquist E.A."/>
            <person name="Lucas S."/>
            <person name="Mayer K.F."/>
            <person name="Moreau H."/>
            <person name="Not F."/>
            <person name="Otillar R."/>
            <person name="Panaud O."/>
            <person name="Pangilinan J."/>
            <person name="Paulsen I."/>
            <person name="Piegu B."/>
            <person name="Poliakov A."/>
            <person name="Robbens S."/>
            <person name="Schmutz J."/>
            <person name="Toulza E."/>
            <person name="Wyss T."/>
            <person name="Zelensky A."/>
            <person name="Zhou K."/>
            <person name="Armbrust E.V."/>
            <person name="Bhattacharya D."/>
            <person name="Goodenough U.W."/>
            <person name="Van de Peer Y."/>
            <person name="Grigoriev I.V."/>
        </authorList>
    </citation>
    <scope>NUCLEOTIDE SEQUENCE [LARGE SCALE GENOMIC DNA]</scope>
    <source>
        <strain evidence="4">RCC299 / NOUM17</strain>
    </source>
</reference>
<keyword evidence="1" id="KW-0812">Transmembrane</keyword>
<dbReference type="Proteomes" id="UP000002009">
    <property type="component" value="Chromosome 13"/>
</dbReference>
<dbReference type="InterPro" id="IPR032816">
    <property type="entry name" value="VTT_dom"/>
</dbReference>
<dbReference type="KEGG" id="mis:MICPUN_109421"/>
<keyword evidence="1" id="KW-0472">Membrane</keyword>
<sequence length="133" mass="14714">MALIMAPLSCSVSFLVVRRIGGQALANVEWAWVQRLMSKLDEFPVKTVVVLRLIFFMAPAVNYMLALSSVNFKNFLVGTWIGLAVPLTVAVFFIDHLITYMGWSKAQHLEIGHALQHPPPAVAEGLFSRFGIG</sequence>
<name>C1EFM1_MICCC</name>
<feature type="transmembrane region" description="Helical" evidence="1">
    <location>
        <begin position="75"/>
        <end position="94"/>
    </location>
</feature>
<dbReference type="AlphaFoldDB" id="C1EFM1"/>
<feature type="transmembrane region" description="Helical" evidence="1">
    <location>
        <begin position="50"/>
        <end position="68"/>
    </location>
</feature>
<dbReference type="OrthoDB" id="202840at2759"/>
<evidence type="ECO:0000256" key="1">
    <source>
        <dbReference type="SAM" id="Phobius"/>
    </source>
</evidence>
<evidence type="ECO:0000313" key="4">
    <source>
        <dbReference type="Proteomes" id="UP000002009"/>
    </source>
</evidence>
<proteinExistence type="predicted"/>
<dbReference type="GeneID" id="8248782"/>
<protein>
    <recommendedName>
        <fullName evidence="2">VTT domain-containing protein</fullName>
    </recommendedName>
</protein>
<dbReference type="RefSeq" id="XP_002505853.1">
    <property type="nucleotide sequence ID" value="XM_002505807.1"/>
</dbReference>
<feature type="domain" description="VTT" evidence="2">
    <location>
        <begin position="2"/>
        <end position="95"/>
    </location>
</feature>
<accession>C1EFM1</accession>